<feature type="compositionally biased region" description="Basic and acidic residues" evidence="1">
    <location>
        <begin position="187"/>
        <end position="209"/>
    </location>
</feature>
<accession>A0ABY9IXT0</accession>
<feature type="region of interest" description="Disordered" evidence="1">
    <location>
        <begin position="187"/>
        <end position="224"/>
    </location>
</feature>
<reference evidence="2 3" key="1">
    <citation type="submission" date="2023-03" db="EMBL/GenBank/DDBJ databases">
        <title>Isolation and description of six Streptomyces strains from soil environments, able to metabolize different microbial glucans.</title>
        <authorList>
            <person name="Widen T."/>
            <person name="Larsbrink J."/>
        </authorList>
    </citation>
    <scope>NUCLEOTIDE SEQUENCE [LARGE SCALE GENOMIC DNA]</scope>
    <source>
        <strain evidence="2 3">Alt2</strain>
    </source>
</reference>
<evidence type="ECO:0000256" key="1">
    <source>
        <dbReference type="SAM" id="MobiDB-lite"/>
    </source>
</evidence>
<name>A0ABY9IXT0_9ACTN</name>
<keyword evidence="3" id="KW-1185">Reference proteome</keyword>
<evidence type="ECO:0000313" key="3">
    <source>
        <dbReference type="Proteomes" id="UP001235744"/>
    </source>
</evidence>
<organism evidence="2 3">
    <name type="scientific">Streptomyces poriferorum</name>
    <dbReference type="NCBI Taxonomy" id="2798799"/>
    <lineage>
        <taxon>Bacteria</taxon>
        <taxon>Bacillati</taxon>
        <taxon>Actinomycetota</taxon>
        <taxon>Actinomycetes</taxon>
        <taxon>Kitasatosporales</taxon>
        <taxon>Streptomycetaceae</taxon>
        <taxon>Streptomyces</taxon>
    </lineage>
</organism>
<dbReference type="Proteomes" id="UP001235744">
    <property type="component" value="Chromosome"/>
</dbReference>
<proteinExistence type="predicted"/>
<sequence length="224" mass="25260">MTEDQTTKCSANDCTREGKPRIYDTGTATFTINLCDDDSWNLAAHQSTKARELVAEMEEEGFFKERHTKGWTYVIRMANGNVKLGMTGKDDLSRLQTISNSQGGVPVQVLAVLKGGSSKELLTHTQWLHLRVSGRMEQFHADPSLLKWAEEQGIHPEAEEAMKKFQAWQENKHKGVKGTKNHAAEQAERLGIKNERLTGEFKTDPRQTEQADQETEADDDDWGI</sequence>
<gene>
    <name evidence="2" type="ORF">P8A19_27530</name>
</gene>
<protein>
    <recommendedName>
        <fullName evidence="4">GIY-YIG nuclease family protein</fullName>
    </recommendedName>
</protein>
<feature type="compositionally biased region" description="Acidic residues" evidence="1">
    <location>
        <begin position="211"/>
        <end position="224"/>
    </location>
</feature>
<evidence type="ECO:0008006" key="4">
    <source>
        <dbReference type="Google" id="ProtNLM"/>
    </source>
</evidence>
<dbReference type="RefSeq" id="WP_306070106.1">
    <property type="nucleotide sequence ID" value="NZ_CP120988.1"/>
</dbReference>
<evidence type="ECO:0000313" key="2">
    <source>
        <dbReference type="EMBL" id="WLQ58949.1"/>
    </source>
</evidence>
<dbReference type="EMBL" id="CP120988">
    <property type="protein sequence ID" value="WLQ58949.1"/>
    <property type="molecule type" value="Genomic_DNA"/>
</dbReference>